<dbReference type="PANTHER" id="PTHR33543">
    <property type="entry name" value="METALLOTHIONEIN-LIKE PROTEIN 2A"/>
    <property type="match status" value="1"/>
</dbReference>
<evidence type="ECO:0000313" key="6">
    <source>
        <dbReference type="Proteomes" id="UP000593577"/>
    </source>
</evidence>
<dbReference type="InterPro" id="IPR000347">
    <property type="entry name" value="Metalthion_15p"/>
</dbReference>
<proteinExistence type="inferred from homology"/>
<keyword evidence="3 4" id="KW-0480">Metal-thiolate cluster</keyword>
<evidence type="ECO:0000313" key="5">
    <source>
        <dbReference type="EMBL" id="MBA0701186.1"/>
    </source>
</evidence>
<gene>
    <name evidence="5" type="ORF">Goari_022099</name>
</gene>
<dbReference type="PANTHER" id="PTHR33543:SF33">
    <property type="entry name" value="METALLOTHIONEIN-LIKE PROTEIN 2B"/>
    <property type="match status" value="1"/>
</dbReference>
<comment type="similarity">
    <text evidence="1 4">Belongs to the metallothionein superfamily. Type 15 family.</text>
</comment>
<keyword evidence="6" id="KW-1185">Reference proteome</keyword>
<accession>A0A7J8YNK3</accession>
<keyword evidence="2 4" id="KW-0479">Metal-binding</keyword>
<dbReference type="GO" id="GO:0046872">
    <property type="term" value="F:metal ion binding"/>
    <property type="evidence" value="ECO:0007669"/>
    <property type="project" value="UniProtKB-UniRule"/>
</dbReference>
<organism evidence="5 6">
    <name type="scientific">Gossypium aridum</name>
    <name type="common">American cotton</name>
    <name type="synonym">Erioxylum aridum</name>
    <dbReference type="NCBI Taxonomy" id="34290"/>
    <lineage>
        <taxon>Eukaryota</taxon>
        <taxon>Viridiplantae</taxon>
        <taxon>Streptophyta</taxon>
        <taxon>Embryophyta</taxon>
        <taxon>Tracheophyta</taxon>
        <taxon>Spermatophyta</taxon>
        <taxon>Magnoliopsida</taxon>
        <taxon>eudicotyledons</taxon>
        <taxon>Gunneridae</taxon>
        <taxon>Pentapetalae</taxon>
        <taxon>rosids</taxon>
        <taxon>malvids</taxon>
        <taxon>Malvales</taxon>
        <taxon>Malvaceae</taxon>
        <taxon>Malvoideae</taxon>
        <taxon>Gossypium</taxon>
    </lineage>
</organism>
<comment type="function">
    <text evidence="4">Metallothioneins have a high content of cysteine residues that bind various heavy metals.</text>
</comment>
<reference evidence="5 6" key="1">
    <citation type="journal article" date="2019" name="Genome Biol. Evol.">
        <title>Insights into the evolution of the New World diploid cottons (Gossypium, subgenus Houzingenia) based on genome sequencing.</title>
        <authorList>
            <person name="Grover C.E."/>
            <person name="Arick M.A. 2nd"/>
            <person name="Thrash A."/>
            <person name="Conover J.L."/>
            <person name="Sanders W.S."/>
            <person name="Peterson D.G."/>
            <person name="Frelichowski J.E."/>
            <person name="Scheffler J.A."/>
            <person name="Scheffler B.E."/>
            <person name="Wendel J.F."/>
        </authorList>
    </citation>
    <scope>NUCLEOTIDE SEQUENCE [LARGE SCALE GENOMIC DNA]</scope>
    <source>
        <strain evidence="5">185</strain>
        <tissue evidence="5">Leaf</tissue>
    </source>
</reference>
<dbReference type="Pfam" id="PF01439">
    <property type="entry name" value="Metallothio_2"/>
    <property type="match status" value="1"/>
</dbReference>
<comment type="caution">
    <text evidence="5">The sequence shown here is derived from an EMBL/GenBank/DDBJ whole genome shotgun (WGS) entry which is preliminary data.</text>
</comment>
<evidence type="ECO:0000256" key="3">
    <source>
        <dbReference type="ARBA" id="ARBA00022851"/>
    </source>
</evidence>
<dbReference type="EMBL" id="JABFAA010205897">
    <property type="protein sequence ID" value="MBA0701186.1"/>
    <property type="molecule type" value="Genomic_DNA"/>
</dbReference>
<sequence length="87" mass="9291">MSSCCGGNCGCTSGCKCGNGCGGCKMFPDIEKTTTETIVLGTLRDLRWELGLRVDARVETTANATLALANKRGGNEQQREAEWPLSF</sequence>
<evidence type="ECO:0000256" key="1">
    <source>
        <dbReference type="ARBA" id="ARBA00005802"/>
    </source>
</evidence>
<dbReference type="AlphaFoldDB" id="A0A7J8YNK3"/>
<evidence type="ECO:0000256" key="4">
    <source>
        <dbReference type="RuleBase" id="RU369052"/>
    </source>
</evidence>
<evidence type="ECO:0000256" key="2">
    <source>
        <dbReference type="ARBA" id="ARBA00022723"/>
    </source>
</evidence>
<dbReference type="Proteomes" id="UP000593577">
    <property type="component" value="Unassembled WGS sequence"/>
</dbReference>
<name>A0A7J8YNK3_GOSAI</name>
<protein>
    <recommendedName>
        <fullName evidence="4">Metallothionein-like protein</fullName>
    </recommendedName>
</protein>